<gene>
    <name evidence="11" type="ORF">MNOR_LOCUS35306</name>
</gene>
<evidence type="ECO:0000256" key="8">
    <source>
        <dbReference type="PROSITE-ProRule" id="PRU00042"/>
    </source>
</evidence>
<keyword evidence="6" id="KW-0804">Transcription</keyword>
<dbReference type="GO" id="GO:0000978">
    <property type="term" value="F:RNA polymerase II cis-regulatory region sequence-specific DNA binding"/>
    <property type="evidence" value="ECO:0007669"/>
    <property type="project" value="TreeGrafter"/>
</dbReference>
<keyword evidence="2" id="KW-0479">Metal-binding</keyword>
<protein>
    <recommendedName>
        <fullName evidence="10">C2H2-type domain-containing protein</fullName>
    </recommendedName>
</protein>
<dbReference type="GO" id="GO:0005654">
    <property type="term" value="C:nucleoplasm"/>
    <property type="evidence" value="ECO:0007669"/>
    <property type="project" value="TreeGrafter"/>
</dbReference>
<dbReference type="SMART" id="SM00355">
    <property type="entry name" value="ZnF_C2H2"/>
    <property type="match status" value="9"/>
</dbReference>
<feature type="domain" description="C2H2-type" evidence="10">
    <location>
        <begin position="35"/>
        <end position="62"/>
    </location>
</feature>
<dbReference type="Gene3D" id="3.30.160.60">
    <property type="entry name" value="Classic Zinc Finger"/>
    <property type="match status" value="3"/>
</dbReference>
<keyword evidence="12" id="KW-1185">Reference proteome</keyword>
<dbReference type="GO" id="GO:0001227">
    <property type="term" value="F:DNA-binding transcription repressor activity, RNA polymerase II-specific"/>
    <property type="evidence" value="ECO:0007669"/>
    <property type="project" value="TreeGrafter"/>
</dbReference>
<keyword evidence="3" id="KW-0677">Repeat</keyword>
<comment type="subcellular location">
    <subcellularLocation>
        <location evidence="1">Nucleus</location>
    </subcellularLocation>
</comment>
<feature type="domain" description="C2H2-type" evidence="10">
    <location>
        <begin position="92"/>
        <end position="119"/>
    </location>
</feature>
<comment type="caution">
    <text evidence="11">The sequence shown here is derived from an EMBL/GenBank/DDBJ whole genome shotgun (WGS) entry which is preliminary data.</text>
</comment>
<feature type="domain" description="C2H2-type" evidence="10">
    <location>
        <begin position="305"/>
        <end position="333"/>
    </location>
</feature>
<evidence type="ECO:0000259" key="10">
    <source>
        <dbReference type="PROSITE" id="PS50157"/>
    </source>
</evidence>
<keyword evidence="5" id="KW-0805">Transcription regulation</keyword>
<evidence type="ECO:0000256" key="9">
    <source>
        <dbReference type="SAM" id="MobiDB-lite"/>
    </source>
</evidence>
<keyword evidence="4" id="KW-0862">Zinc</keyword>
<evidence type="ECO:0000256" key="5">
    <source>
        <dbReference type="ARBA" id="ARBA00023015"/>
    </source>
</evidence>
<feature type="region of interest" description="Disordered" evidence="9">
    <location>
        <begin position="414"/>
        <end position="450"/>
    </location>
</feature>
<dbReference type="InterPro" id="IPR036236">
    <property type="entry name" value="Znf_C2H2_sf"/>
</dbReference>
<evidence type="ECO:0000256" key="1">
    <source>
        <dbReference type="ARBA" id="ARBA00004123"/>
    </source>
</evidence>
<dbReference type="Pfam" id="PF00096">
    <property type="entry name" value="zf-C2H2"/>
    <property type="match status" value="1"/>
</dbReference>
<feature type="domain" description="C2H2-type" evidence="10">
    <location>
        <begin position="255"/>
        <end position="278"/>
    </location>
</feature>
<dbReference type="PROSITE" id="PS50157">
    <property type="entry name" value="ZINC_FINGER_C2H2_2"/>
    <property type="match status" value="8"/>
</dbReference>
<feature type="domain" description="C2H2-type" evidence="10">
    <location>
        <begin position="169"/>
        <end position="197"/>
    </location>
</feature>
<keyword evidence="8" id="KW-0863">Zinc-finger</keyword>
<feature type="domain" description="C2H2-type" evidence="10">
    <location>
        <begin position="63"/>
        <end position="90"/>
    </location>
</feature>
<evidence type="ECO:0000256" key="6">
    <source>
        <dbReference type="ARBA" id="ARBA00023163"/>
    </source>
</evidence>
<proteinExistence type="predicted"/>
<evidence type="ECO:0000256" key="7">
    <source>
        <dbReference type="ARBA" id="ARBA00023242"/>
    </source>
</evidence>
<evidence type="ECO:0000256" key="4">
    <source>
        <dbReference type="ARBA" id="ARBA00022833"/>
    </source>
</evidence>
<evidence type="ECO:0000256" key="2">
    <source>
        <dbReference type="ARBA" id="ARBA00022723"/>
    </source>
</evidence>
<organism evidence="11 12">
    <name type="scientific">Meganyctiphanes norvegica</name>
    <name type="common">Northern krill</name>
    <name type="synonym">Thysanopoda norvegica</name>
    <dbReference type="NCBI Taxonomy" id="48144"/>
    <lineage>
        <taxon>Eukaryota</taxon>
        <taxon>Metazoa</taxon>
        <taxon>Ecdysozoa</taxon>
        <taxon>Arthropoda</taxon>
        <taxon>Crustacea</taxon>
        <taxon>Multicrustacea</taxon>
        <taxon>Malacostraca</taxon>
        <taxon>Eumalacostraca</taxon>
        <taxon>Eucarida</taxon>
        <taxon>Euphausiacea</taxon>
        <taxon>Euphausiidae</taxon>
        <taxon>Meganyctiphanes</taxon>
    </lineage>
</organism>
<evidence type="ECO:0000313" key="12">
    <source>
        <dbReference type="Proteomes" id="UP001497623"/>
    </source>
</evidence>
<reference evidence="11 12" key="1">
    <citation type="submission" date="2024-05" db="EMBL/GenBank/DDBJ databases">
        <authorList>
            <person name="Wallberg A."/>
        </authorList>
    </citation>
    <scope>NUCLEOTIDE SEQUENCE [LARGE SCALE GENOMIC DNA]</scope>
</reference>
<dbReference type="GO" id="GO:0008270">
    <property type="term" value="F:zinc ion binding"/>
    <property type="evidence" value="ECO:0007669"/>
    <property type="project" value="UniProtKB-KW"/>
</dbReference>
<dbReference type="PROSITE" id="PS00028">
    <property type="entry name" value="ZINC_FINGER_C2H2_1"/>
    <property type="match status" value="6"/>
</dbReference>
<evidence type="ECO:0000256" key="3">
    <source>
        <dbReference type="ARBA" id="ARBA00022737"/>
    </source>
</evidence>
<name>A0AAV2SEI9_MEGNR</name>
<dbReference type="PANTHER" id="PTHR24399:SF54">
    <property type="entry name" value="GASTRULA ZINC FINGER PROTEIN XLCGF26.1-LIKE-RELATED"/>
    <property type="match status" value="1"/>
</dbReference>
<sequence>MNEYERRSSVGNMSGVQGHDASFDIEKSLSGSLAFTCPVCIKSYGKEKMLQVHMQEHIEDSLNRCQHCSKTFSSASKLKAHQKEHVATLKKLKCVECGLMFLDISSLNYHKQTHEKNGELLPCKDCQLNNGVCFAHYKTKVHADLQQSGQNGTAVSGQNNGKEKGAKVFLCKKCNKSFNDRLSLKKHKKDDHSSQRENVCKICNRAFQSNKQLTMHATFHNTDGAWECFYCHKKFNRAWKMKLHMGVSHTGKRPYICRFCGDDFLYPGNIMSHMKTVHNIWIVCKECGEPCESDEKLNTHVCKVYQCKDCCSSFETMEKLSEHVKTCDIKQMPSPTASSVPEVSQSTVIEHCITPNNALTDPDLDKSFLGQLPQSSLLSAVNDISASKYQGMLPSPVKQNLLAFSQAQYSPTKSPEISVIPSHQPVPIKPNTNKTPKKHTQTFSNFPNIQPKPAVPLSPTGSPVPIFDKVPSAPHIPMLHRVASQGSPPLTLPLQSPLLPHLAGAQNLPVPGLIPLDSPVNITDSPCTNFQNGLQTSIQNSLQGTILNDLQRNLQNRLPGNFLSGLPAHVQSNLLANFKNLEDFQKLQSTIQALYANSASMQANQTLPPLSPLLQPSAATAMAMLQQSSAVAALQALQQTTTTTVQSLQVPPPTITNSNGCTINYTSSNSPMDLSKMSQVAKCDTTLTPTKDRISLSRSTSLSSITDNAEPALPMDLCMSNSRKEYGGDGPTSMVSEPDLVIQNGLKALAATNVFARPAQPSFNNPHSDFCCSKDKNYTKK</sequence>
<feature type="domain" description="C2H2-type" evidence="10">
    <location>
        <begin position="198"/>
        <end position="225"/>
    </location>
</feature>
<accession>A0AAV2SEI9</accession>
<feature type="non-terminal residue" evidence="11">
    <location>
        <position position="781"/>
    </location>
</feature>
<keyword evidence="7" id="KW-0539">Nucleus</keyword>
<dbReference type="AlphaFoldDB" id="A0AAV2SEI9"/>
<dbReference type="InterPro" id="IPR013087">
    <property type="entry name" value="Znf_C2H2_type"/>
</dbReference>
<dbReference type="SUPFAM" id="SSF57667">
    <property type="entry name" value="beta-beta-alpha zinc fingers"/>
    <property type="match status" value="5"/>
</dbReference>
<feature type="compositionally biased region" description="Low complexity" evidence="9">
    <location>
        <begin position="425"/>
        <end position="434"/>
    </location>
</feature>
<feature type="domain" description="C2H2-type" evidence="10">
    <location>
        <begin position="226"/>
        <end position="254"/>
    </location>
</feature>
<dbReference type="PANTHER" id="PTHR24399">
    <property type="entry name" value="ZINC FINGER AND BTB DOMAIN-CONTAINING"/>
    <property type="match status" value="1"/>
</dbReference>
<dbReference type="EMBL" id="CAXKWB010058165">
    <property type="protein sequence ID" value="CAL4180416.1"/>
    <property type="molecule type" value="Genomic_DNA"/>
</dbReference>
<dbReference type="Proteomes" id="UP001497623">
    <property type="component" value="Unassembled WGS sequence"/>
</dbReference>
<evidence type="ECO:0000313" key="11">
    <source>
        <dbReference type="EMBL" id="CAL4180416.1"/>
    </source>
</evidence>